<dbReference type="AlphaFoldDB" id="F9ZVL6"/>
<organism evidence="1 2">
    <name type="scientific">Methylomonas methanica (strain DSM 25384 / MC09)</name>
    <dbReference type="NCBI Taxonomy" id="857087"/>
    <lineage>
        <taxon>Bacteria</taxon>
        <taxon>Pseudomonadati</taxon>
        <taxon>Pseudomonadota</taxon>
        <taxon>Gammaproteobacteria</taxon>
        <taxon>Methylococcales</taxon>
        <taxon>Methylococcaceae</taxon>
        <taxon>Methylomonas</taxon>
    </lineage>
</organism>
<evidence type="ECO:0000313" key="2">
    <source>
        <dbReference type="Proteomes" id="UP000008888"/>
    </source>
</evidence>
<reference evidence="2" key="3">
    <citation type="submission" date="2011-05" db="EMBL/GenBank/DDBJ databases">
        <title>Complete sequence of Methylomonas methanica MC09.</title>
        <authorList>
            <consortium name="US DOE Joint Genome Institute"/>
            <person name="Lucas S."/>
            <person name="Han J."/>
            <person name="Lapidus A."/>
            <person name="Cheng J.-F."/>
            <person name="Goodwin L."/>
            <person name="Pitluck S."/>
            <person name="Peters L."/>
            <person name="Mikhailova N."/>
            <person name="Teshima H."/>
            <person name="Han C."/>
            <person name="Tapia R."/>
            <person name="Land M."/>
            <person name="Hauser L."/>
            <person name="Kyrpides N."/>
            <person name="Ivanova N."/>
            <person name="Pagani I."/>
            <person name="Stein L."/>
            <person name="Woyke T."/>
        </authorList>
    </citation>
    <scope>NUCLEOTIDE SEQUENCE [LARGE SCALE GENOMIC DNA]</scope>
    <source>
        <strain evidence="2">MC09</strain>
    </source>
</reference>
<dbReference type="KEGG" id="mmt:Metme_3637"/>
<gene>
    <name evidence="1" type="ordered locus">Metme_3637</name>
</gene>
<evidence type="ECO:0000313" key="1">
    <source>
        <dbReference type="EMBL" id="AEG01998.1"/>
    </source>
</evidence>
<dbReference type="HOGENOM" id="CLU_1978920_0_0_6"/>
<reference evidence="1 2" key="1">
    <citation type="journal article" date="2011" name="J. Bacteriol.">
        <title>Complete Genome Sequence of the Aerobic Marine Methanotroph Methylomonas methanica MC09.</title>
        <authorList>
            <person name="Boden R."/>
            <person name="Cunliffe M."/>
            <person name="Scanlan J."/>
            <person name="Moussard H."/>
            <person name="Kits K.D."/>
            <person name="Klotz M.G."/>
            <person name="Jetten M.S."/>
            <person name="Vuilleumier S."/>
            <person name="Han J."/>
            <person name="Peters L."/>
            <person name="Mikhailova N."/>
            <person name="Teshima H."/>
            <person name="Tapia R."/>
            <person name="Kyrpides N."/>
            <person name="Ivanova N."/>
            <person name="Pagani I."/>
            <person name="Cheng J.F."/>
            <person name="Goodwin L."/>
            <person name="Han C."/>
            <person name="Hauser L."/>
            <person name="Land M.L."/>
            <person name="Lapidus A."/>
            <person name="Lucas S."/>
            <person name="Pitluck S."/>
            <person name="Woyke T."/>
            <person name="Stein L."/>
            <person name="Murrell J.C."/>
        </authorList>
    </citation>
    <scope>NUCLEOTIDE SEQUENCE [LARGE SCALE GENOMIC DNA]</scope>
    <source>
        <strain evidence="1 2">MC09</strain>
    </source>
</reference>
<name>F9ZVL6_METMM</name>
<dbReference type="RefSeq" id="WP_013820217.1">
    <property type="nucleotide sequence ID" value="NC_015572.1"/>
</dbReference>
<sequence>MHNVDFSIIHDAQLLKVELKNNFVELLFKLVDETVFLVILDGIERMLCNSLKEGNTILSADVINDSSKCTVFLNKLFELNDAEKNDPPDYLLKIKEKINSQELVVFHISPSYGCELIALCKRVVTG</sequence>
<accession>F9ZVL6</accession>
<dbReference type="Proteomes" id="UP000008888">
    <property type="component" value="Chromosome"/>
</dbReference>
<reference key="2">
    <citation type="submission" date="2011-05" db="EMBL/GenBank/DDBJ databases">
        <title>Complete genome sequence of the aerobic marine methanotroph Methylomonas methanica MC09.</title>
        <authorList>
            <person name="Boden R."/>
            <person name="Cunliffe M."/>
            <person name="Scanlan J."/>
            <person name="Moussard H."/>
            <person name="Kits K.D."/>
            <person name="Klotz M."/>
            <person name="Jetten M."/>
            <person name="Vuilleumier S."/>
            <person name="Han J."/>
            <person name="Peters L."/>
            <person name="Mikhailova N."/>
            <person name="Teshima H."/>
            <person name="Tapia R."/>
            <person name="Kyrpides N."/>
            <person name="Ivanova N."/>
            <person name="Pagani I."/>
            <person name="Cheng J.-F."/>
            <person name="Goodwin L."/>
            <person name="Han C."/>
            <person name="Hauser L."/>
            <person name="Land M."/>
            <person name="Lapidus A."/>
            <person name="Lucas S."/>
            <person name="Pitluck S."/>
            <person name="Woyke T."/>
            <person name="Stein L.Y."/>
            <person name="Murrell C."/>
        </authorList>
    </citation>
    <scope>NUCLEOTIDE SEQUENCE</scope>
    <source>
        <strain>MC09</strain>
    </source>
</reference>
<dbReference type="EMBL" id="CP002738">
    <property type="protein sequence ID" value="AEG01998.1"/>
    <property type="molecule type" value="Genomic_DNA"/>
</dbReference>
<dbReference type="STRING" id="857087.Metme_3637"/>
<proteinExistence type="predicted"/>
<keyword evidence="2" id="KW-1185">Reference proteome</keyword>
<protein>
    <submittedName>
        <fullName evidence="1">Uncharacterized protein</fullName>
    </submittedName>
</protein>